<accession>A0A6H9YRS6</accession>
<dbReference type="OrthoDB" id="3391343at2"/>
<dbReference type="AlphaFoldDB" id="A0A6H9YRS6"/>
<dbReference type="Proteomes" id="UP000468735">
    <property type="component" value="Unassembled WGS sequence"/>
</dbReference>
<gene>
    <name evidence="1" type="ORF">F8566_19080</name>
</gene>
<name>A0A6H9YRS6_9ACTN</name>
<organism evidence="1 2">
    <name type="scientific">Actinomadura rudentiformis</name>
    <dbReference type="NCBI Taxonomy" id="359158"/>
    <lineage>
        <taxon>Bacteria</taxon>
        <taxon>Bacillati</taxon>
        <taxon>Actinomycetota</taxon>
        <taxon>Actinomycetes</taxon>
        <taxon>Streptosporangiales</taxon>
        <taxon>Thermomonosporaceae</taxon>
        <taxon>Actinomadura</taxon>
    </lineage>
</organism>
<evidence type="ECO:0000313" key="2">
    <source>
        <dbReference type="Proteomes" id="UP000468735"/>
    </source>
</evidence>
<dbReference type="EMBL" id="WBMT01000008">
    <property type="protein sequence ID" value="KAB2347981.1"/>
    <property type="molecule type" value="Genomic_DNA"/>
</dbReference>
<proteinExistence type="predicted"/>
<keyword evidence="2" id="KW-1185">Reference proteome</keyword>
<sequence>MFEVIMSTFMDLAVIDLHPDIEPGPVLAALGKAATQQENIDLRVWNHSLPDGRSRLLMCMERSAAHSLIKGAFASVSKHIARILVEVNSDEFGAEQVVLANRDGRLVRTHHLAVEPRTPDGVSYSFIDFVTDPPPHMPPEVLAEIPDEVRADPVAVLNYPELHRMLKTHLGTYDDFPMDEGLICESDHPDALLDGPLARARTAELYGVAVVDLSARVYAFFEAIPAFADWWAALGIERFRGAPDAILGQTAR</sequence>
<comment type="caution">
    <text evidence="1">The sequence shown here is derived from an EMBL/GenBank/DDBJ whole genome shotgun (WGS) entry which is preliminary data.</text>
</comment>
<dbReference type="RefSeq" id="WP_151561632.1">
    <property type="nucleotide sequence ID" value="NZ_WBMT01000008.1"/>
</dbReference>
<reference evidence="1 2" key="1">
    <citation type="submission" date="2019-09" db="EMBL/GenBank/DDBJ databases">
        <title>Actinomadura physcomitrii sp. nov., a novel actinomycete isolated from moss [Physcomitrium sphaericum (Ludw) Fuernr].</title>
        <authorList>
            <person name="Zhuang X."/>
            <person name="Liu C."/>
        </authorList>
    </citation>
    <scope>NUCLEOTIDE SEQUENCE [LARGE SCALE GENOMIC DNA]</scope>
    <source>
        <strain evidence="1 2">HMC1</strain>
    </source>
</reference>
<evidence type="ECO:0000313" key="1">
    <source>
        <dbReference type="EMBL" id="KAB2347981.1"/>
    </source>
</evidence>
<protein>
    <submittedName>
        <fullName evidence="1">Uncharacterized protein</fullName>
    </submittedName>
</protein>